<proteinExistence type="predicted"/>
<gene>
    <name evidence="1" type="ORF">KO493_10690</name>
</gene>
<dbReference type="EMBL" id="JAHKPD010000014">
    <property type="protein sequence ID" value="MBU2951163.1"/>
    <property type="molecule type" value="Genomic_DNA"/>
</dbReference>
<evidence type="ECO:0000313" key="2">
    <source>
        <dbReference type="Proteomes" id="UP001647509"/>
    </source>
</evidence>
<keyword evidence="2" id="KW-1185">Reference proteome</keyword>
<name>A0ACC5UA06_9FLAO</name>
<accession>A0ACC5UA06</accession>
<sequence length="157" mass="18422">MKFIKYLVPGIMLFFFARNIVLVETSHLDSWMGGGMRMFGKIDKMLYRVSGVNVKHNNKTYFVNLRNIKALEDVYIGSKILPSDERLNELLFDIKSHDWYYNPELDEVILKQEYQGDPEILKPIAKENIINIAVYKVNYNKEDKKVSIELINNSEKI</sequence>
<reference evidence="1" key="1">
    <citation type="submission" date="2021-05" db="EMBL/GenBank/DDBJ databases">
        <title>Draft genomes of bacteria isolated from model marine particles.</title>
        <authorList>
            <person name="Datta M.S."/>
            <person name="Schwartzman J.A."/>
            <person name="Enke T.N."/>
            <person name="Saavedra J."/>
            <person name="Cermak N."/>
            <person name="Cordero O.X."/>
        </authorList>
    </citation>
    <scope>NUCLEOTIDE SEQUENCE</scope>
    <source>
        <strain evidence="1">I2M19</strain>
    </source>
</reference>
<evidence type="ECO:0000313" key="1">
    <source>
        <dbReference type="EMBL" id="MBU2951163.1"/>
    </source>
</evidence>
<comment type="caution">
    <text evidence="1">The sequence shown here is derived from an EMBL/GenBank/DDBJ whole genome shotgun (WGS) entry which is preliminary data.</text>
</comment>
<organism evidence="1 2">
    <name type="scientific">Pseudotamlana agarivorans</name>
    <dbReference type="NCBI Taxonomy" id="481183"/>
    <lineage>
        <taxon>Bacteria</taxon>
        <taxon>Pseudomonadati</taxon>
        <taxon>Bacteroidota</taxon>
        <taxon>Flavobacteriia</taxon>
        <taxon>Flavobacteriales</taxon>
        <taxon>Flavobacteriaceae</taxon>
        <taxon>Pseudotamlana</taxon>
    </lineage>
</organism>
<protein>
    <submittedName>
        <fullName evidence="1">Uncharacterized protein</fullName>
    </submittedName>
</protein>
<dbReference type="Proteomes" id="UP001647509">
    <property type="component" value="Unassembled WGS sequence"/>
</dbReference>